<evidence type="ECO:0000256" key="1">
    <source>
        <dbReference type="SAM" id="MobiDB-lite"/>
    </source>
</evidence>
<dbReference type="EMBL" id="WLZY01000004">
    <property type="protein sequence ID" value="NDL57982.1"/>
    <property type="molecule type" value="Genomic_DNA"/>
</dbReference>
<dbReference type="Proteomes" id="UP000460435">
    <property type="component" value="Unassembled WGS sequence"/>
</dbReference>
<dbReference type="GO" id="GO:0003677">
    <property type="term" value="F:DNA binding"/>
    <property type="evidence" value="ECO:0007669"/>
    <property type="project" value="InterPro"/>
</dbReference>
<dbReference type="SUPFAM" id="SSF56349">
    <property type="entry name" value="DNA breaking-rejoining enzymes"/>
    <property type="match status" value="1"/>
</dbReference>
<evidence type="ECO:0000313" key="3">
    <source>
        <dbReference type="Proteomes" id="UP000460435"/>
    </source>
</evidence>
<evidence type="ECO:0000313" key="2">
    <source>
        <dbReference type="EMBL" id="NDL57982.1"/>
    </source>
</evidence>
<reference evidence="2 3" key="1">
    <citation type="submission" date="2019-11" db="EMBL/GenBank/DDBJ databases">
        <authorList>
            <person name="Li X.-J."/>
            <person name="Feng X.-M."/>
        </authorList>
    </citation>
    <scope>NUCLEOTIDE SEQUENCE [LARGE SCALE GENOMIC DNA]</scope>
    <source>
        <strain evidence="2 3">XMNu-373</strain>
    </source>
</reference>
<evidence type="ECO:0008006" key="4">
    <source>
        <dbReference type="Google" id="ProtNLM"/>
    </source>
</evidence>
<gene>
    <name evidence="2" type="ORF">F7O44_12955</name>
</gene>
<dbReference type="RefSeq" id="WP_162450682.1">
    <property type="nucleotide sequence ID" value="NZ_WLZY01000004.1"/>
</dbReference>
<protein>
    <recommendedName>
        <fullName evidence="4">Integrase</fullName>
    </recommendedName>
</protein>
<name>A0A7K3M4X6_9ACTN</name>
<sequence length="484" mass="53263">MSVAAPADNSSAETPKGTCRSCHRSLAVNRDERCRLCATARRNAHLDGDPDWETEPGQRRGIQLFLGDSFSAPPRAARLRPAPPDPEAAAVPAAGQQMELFSLRPAPDRADGAARTWASSPAGAELLAAVTTFDRTRGWPAATTRGVQRAIALVAVTSSHFDPSPAVLAELRRRYLPLRRLREFLAAAELGPFPRQMHPTSLVKHTLGELPAPMVKELTAWITALTGDDSTHRRTRPHTSSTIDSYLRAVRAAVQQWARHYPSLRQVTDDDVDTHLEPLRGSRRTHTAVALRSLFGTLKAHKMIFADPARHTRPGNYPRRPVLGLDDATRTGLLPSLDRADHRLVVLLAAVHALSRADIAKLRLDDVDLHAHTIVMHGHTRPLDTLTHDHLVAWLHERRQRWPNTANPHLLITTQSALGLTSVSTAYFQGLPIPVADLRADRLLGQARDTSGDVLALMHLFGLSSRGAARYCTELEPDVPTNFR</sequence>
<organism evidence="2 3">
    <name type="scientific">Phytoactinopolyspora mesophila</name>
    <dbReference type="NCBI Taxonomy" id="2650750"/>
    <lineage>
        <taxon>Bacteria</taxon>
        <taxon>Bacillati</taxon>
        <taxon>Actinomycetota</taxon>
        <taxon>Actinomycetes</taxon>
        <taxon>Jiangellales</taxon>
        <taxon>Jiangellaceae</taxon>
        <taxon>Phytoactinopolyspora</taxon>
    </lineage>
</organism>
<accession>A0A7K3M4X6</accession>
<dbReference type="AlphaFoldDB" id="A0A7K3M4X6"/>
<comment type="caution">
    <text evidence="2">The sequence shown here is derived from an EMBL/GenBank/DDBJ whole genome shotgun (WGS) entry which is preliminary data.</text>
</comment>
<proteinExistence type="predicted"/>
<feature type="region of interest" description="Disordered" evidence="1">
    <location>
        <begin position="1"/>
        <end position="20"/>
    </location>
</feature>
<dbReference type="InterPro" id="IPR011010">
    <property type="entry name" value="DNA_brk_join_enz"/>
</dbReference>
<keyword evidence="3" id="KW-1185">Reference proteome</keyword>